<dbReference type="AlphaFoldDB" id="A0A8J4M3X8"/>
<dbReference type="SUPFAM" id="SSF53383">
    <property type="entry name" value="PLP-dependent transferases"/>
    <property type="match status" value="1"/>
</dbReference>
<comment type="similarity">
    <text evidence="3">Belongs to the SelA family.</text>
</comment>
<evidence type="ECO:0000256" key="4">
    <source>
        <dbReference type="PIRSR" id="PIRSR618319-50"/>
    </source>
</evidence>
<keyword evidence="6" id="KW-1185">Reference proteome</keyword>
<dbReference type="Proteomes" id="UP000677918">
    <property type="component" value="Unassembled WGS sequence"/>
</dbReference>
<gene>
    <name evidence="5" type="ORF">XYCOK13_33760</name>
</gene>
<sequence length="370" mass="40479">MPSYKNLGVRTLINAVDTYTIIGGSLMPEEVIHAMVEAGKSFVNIEELQDKAGQRLAQLTRNESALITNGAAAGMAIVTAACVAGDDLAKAERLPDTLGMKNEVIMHRSQRNGYDHAIRQVGVKLVEIGNVDVTYPWQLESAINDRTACIFYFDAATLKKGVLPLETVIEIGQKHGIPVIVDAAAQLPPVENLWRFTEMGATAAIFSGGKTLRGPQCTGLVVGKRDLIHACRIHMSPRHSIGRSMKVGKEEMMGLLAAVERYIRLDHAKVTHELEQRVQLIQKSLNNPGLTVQRVFPGPVGQHYPRAAVILDSSMPLSALELKNQLEWGEPGIMVGLTPDEQGIIINPLNLQDHEIPLIIDRMKALLSME</sequence>
<dbReference type="Gene3D" id="3.40.640.10">
    <property type="entry name" value="Type I PLP-dependent aspartate aminotransferase-like (Major domain)"/>
    <property type="match status" value="1"/>
</dbReference>
<evidence type="ECO:0000256" key="2">
    <source>
        <dbReference type="ARBA" id="ARBA00022898"/>
    </source>
</evidence>
<evidence type="ECO:0000256" key="1">
    <source>
        <dbReference type="ARBA" id="ARBA00001933"/>
    </source>
</evidence>
<dbReference type="EMBL" id="BOVK01000051">
    <property type="protein sequence ID" value="GIQ70552.1"/>
    <property type="molecule type" value="Genomic_DNA"/>
</dbReference>
<evidence type="ECO:0000256" key="3">
    <source>
        <dbReference type="ARBA" id="ARBA00044507"/>
    </source>
</evidence>
<dbReference type="InterPro" id="IPR015424">
    <property type="entry name" value="PyrdxlP-dep_Trfase"/>
</dbReference>
<proteinExistence type="inferred from homology"/>
<dbReference type="GO" id="GO:0004125">
    <property type="term" value="F:L-seryl-tRNA(Sec) selenium transferase activity"/>
    <property type="evidence" value="ECO:0007669"/>
    <property type="project" value="TreeGrafter"/>
</dbReference>
<protein>
    <submittedName>
        <fullName evidence="5">Selenocysteine synthase</fullName>
    </submittedName>
</protein>
<comment type="cofactor">
    <cofactor evidence="1 4">
        <name>pyridoxal 5'-phosphate</name>
        <dbReference type="ChEBI" id="CHEBI:597326"/>
    </cofactor>
</comment>
<evidence type="ECO:0000313" key="5">
    <source>
        <dbReference type="EMBL" id="GIQ70552.1"/>
    </source>
</evidence>
<feature type="modified residue" description="N6-(pyridoxal phosphate)lysine" evidence="4">
    <location>
        <position position="210"/>
    </location>
</feature>
<comment type="caution">
    <text evidence="5">The sequence shown here is derived from an EMBL/GenBank/DDBJ whole genome shotgun (WGS) entry which is preliminary data.</text>
</comment>
<name>A0A8J4M3X8_9BACL</name>
<keyword evidence="2 4" id="KW-0663">Pyridoxal phosphate</keyword>
<dbReference type="PANTHER" id="PTHR32328:SF0">
    <property type="entry name" value="L-SERYL-TRNA(SEC) SELENIUM TRANSFERASE"/>
    <property type="match status" value="1"/>
</dbReference>
<dbReference type="PANTHER" id="PTHR32328">
    <property type="entry name" value="L-SERYL-TRNA(SEC) SELENIUM TRANSFERASE"/>
    <property type="match status" value="1"/>
</dbReference>
<dbReference type="InterPro" id="IPR018319">
    <property type="entry name" value="SelA-like"/>
</dbReference>
<dbReference type="RefSeq" id="WP_213413372.1">
    <property type="nucleotide sequence ID" value="NZ_BOVK01000051.1"/>
</dbReference>
<organism evidence="5 6">
    <name type="scientific">Xylanibacillus composti</name>
    <dbReference type="NCBI Taxonomy" id="1572762"/>
    <lineage>
        <taxon>Bacteria</taxon>
        <taxon>Bacillati</taxon>
        <taxon>Bacillota</taxon>
        <taxon>Bacilli</taxon>
        <taxon>Bacillales</taxon>
        <taxon>Paenibacillaceae</taxon>
        <taxon>Xylanibacillus</taxon>
    </lineage>
</organism>
<reference evidence="5" key="1">
    <citation type="submission" date="2021-04" db="EMBL/GenBank/DDBJ databases">
        <title>Draft genome sequence of Xylanibacillus composti strain K13.</title>
        <authorList>
            <person name="Uke A."/>
            <person name="Chhe C."/>
            <person name="Baramee S."/>
            <person name="Kosugi A."/>
        </authorList>
    </citation>
    <scope>NUCLEOTIDE SEQUENCE</scope>
    <source>
        <strain evidence="5">K13</strain>
    </source>
</reference>
<dbReference type="InterPro" id="IPR015421">
    <property type="entry name" value="PyrdxlP-dep_Trfase_major"/>
</dbReference>
<accession>A0A8J4M3X8</accession>
<dbReference type="Pfam" id="PF03841">
    <property type="entry name" value="SelA"/>
    <property type="match status" value="1"/>
</dbReference>
<evidence type="ECO:0000313" key="6">
    <source>
        <dbReference type="Proteomes" id="UP000677918"/>
    </source>
</evidence>